<evidence type="ECO:0000313" key="4">
    <source>
        <dbReference type="Proteomes" id="UP000231252"/>
    </source>
</evidence>
<dbReference type="Proteomes" id="UP000231252">
    <property type="component" value="Unassembled WGS sequence"/>
</dbReference>
<evidence type="ECO:0000259" key="2">
    <source>
        <dbReference type="Pfam" id="PF26604"/>
    </source>
</evidence>
<dbReference type="AlphaFoldDB" id="A0A2H0XD20"/>
<dbReference type="InterPro" id="IPR058058">
    <property type="entry name" value="CBU_0592-like"/>
</dbReference>
<feature type="domain" description="CBU-0592-like" evidence="2">
    <location>
        <begin position="7"/>
        <end position="79"/>
    </location>
</feature>
<sequence>MSNKVLEIIGWYGTFAIVGAYALSSFNVISSQTFLYQILNITGAVGIVVISLRKKTYQPATLNIIWVAIGVVSLLKIFFKY</sequence>
<accession>A0A2H0XD20</accession>
<feature type="transmembrane region" description="Helical" evidence="1">
    <location>
        <begin position="9"/>
        <end position="28"/>
    </location>
</feature>
<keyword evidence="1" id="KW-0812">Transmembrane</keyword>
<evidence type="ECO:0000313" key="3">
    <source>
        <dbReference type="EMBL" id="PIS22715.1"/>
    </source>
</evidence>
<reference evidence="4" key="1">
    <citation type="submission" date="2017-09" db="EMBL/GenBank/DDBJ databases">
        <title>Depth-based differentiation of microbial function through sediment-hosted aquifers and enrichment of novel symbionts in the deep terrestrial subsurface.</title>
        <authorList>
            <person name="Probst A.J."/>
            <person name="Ladd B."/>
            <person name="Jarett J.K."/>
            <person name="Geller-Mcgrath D.E."/>
            <person name="Sieber C.M.K."/>
            <person name="Emerson J.B."/>
            <person name="Anantharaman K."/>
            <person name="Thomas B.C."/>
            <person name="Malmstrom R."/>
            <person name="Stieglmeier M."/>
            <person name="Klingl A."/>
            <person name="Woyke T."/>
            <person name="Ryan C.M."/>
            <person name="Banfield J.F."/>
        </authorList>
    </citation>
    <scope>NUCLEOTIDE SEQUENCE [LARGE SCALE GENOMIC DNA]</scope>
</reference>
<organism evidence="3 4">
    <name type="scientific">candidate division WWE3 bacterium CG08_land_8_20_14_0_20_41_10</name>
    <dbReference type="NCBI Taxonomy" id="1975085"/>
    <lineage>
        <taxon>Bacteria</taxon>
        <taxon>Katanobacteria</taxon>
    </lineage>
</organism>
<dbReference type="EMBL" id="PEYU01000010">
    <property type="protein sequence ID" value="PIS22715.1"/>
    <property type="molecule type" value="Genomic_DNA"/>
</dbReference>
<comment type="caution">
    <text evidence="3">The sequence shown here is derived from an EMBL/GenBank/DDBJ whole genome shotgun (WGS) entry which is preliminary data.</text>
</comment>
<feature type="transmembrane region" description="Helical" evidence="1">
    <location>
        <begin position="34"/>
        <end position="53"/>
    </location>
</feature>
<protein>
    <recommendedName>
        <fullName evidence="2">CBU-0592-like domain-containing protein</fullName>
    </recommendedName>
</protein>
<proteinExistence type="predicted"/>
<dbReference type="NCBIfam" id="NF047864">
    <property type="entry name" value="CBU_0592_membra"/>
    <property type="match status" value="1"/>
</dbReference>
<dbReference type="Pfam" id="PF26604">
    <property type="entry name" value="CBU_0592"/>
    <property type="match status" value="1"/>
</dbReference>
<name>A0A2H0XD20_UNCKA</name>
<keyword evidence="1" id="KW-1133">Transmembrane helix</keyword>
<gene>
    <name evidence="3" type="ORF">COT50_00460</name>
</gene>
<evidence type="ECO:0000256" key="1">
    <source>
        <dbReference type="SAM" id="Phobius"/>
    </source>
</evidence>
<keyword evidence="1" id="KW-0472">Membrane</keyword>
<feature type="transmembrane region" description="Helical" evidence="1">
    <location>
        <begin position="60"/>
        <end position="79"/>
    </location>
</feature>